<gene>
    <name evidence="1" type="ORF">Pint_24065</name>
</gene>
<reference evidence="2" key="1">
    <citation type="journal article" date="2023" name="G3 (Bethesda)">
        <title>Genome assembly and association tests identify interacting loci associated with vigor, precocity, and sex in interspecific pistachio rootstocks.</title>
        <authorList>
            <person name="Palmer W."/>
            <person name="Jacygrad E."/>
            <person name="Sagayaradj S."/>
            <person name="Cavanaugh K."/>
            <person name="Han R."/>
            <person name="Bertier L."/>
            <person name="Beede B."/>
            <person name="Kafkas S."/>
            <person name="Golino D."/>
            <person name="Preece J."/>
            <person name="Michelmore R."/>
        </authorList>
    </citation>
    <scope>NUCLEOTIDE SEQUENCE [LARGE SCALE GENOMIC DNA]</scope>
</reference>
<protein>
    <submittedName>
        <fullName evidence="1">Uncharacterized protein</fullName>
    </submittedName>
</protein>
<evidence type="ECO:0000313" key="1">
    <source>
        <dbReference type="EMBL" id="KAJ0037688.1"/>
    </source>
</evidence>
<dbReference type="Proteomes" id="UP001163603">
    <property type="component" value="Chromosome 6"/>
</dbReference>
<sequence length="302" mass="34725">MVVESLVLTIKLLVAAALGPFKILASWLFEKRAREIIKWYDELLEKYLEEHEARANGDGDRSENRDLMDILLEVYHDEKSEFKITKTNIKAFLLDLLVAGISGTDESVKWTILELINHPDSFNKVREEIESVVGRNRLAVVKETLRIHPHVPIIFRESHRNCNIKGFDIPGKTLTVINAYGIMRDPQFWDKPNEFRPERFLVYSKEEEDSETKKQLFNYFPFGGGRRNCPAALFSSTFLNAATAAMVQCFDFEVERSKFKLQAGPELAVNLSQKLMCRPVVHFNPFAHDMVYSGPTSQILIK</sequence>
<keyword evidence="2" id="KW-1185">Reference proteome</keyword>
<accession>A0ACC0YKP8</accession>
<name>A0ACC0YKP8_9ROSI</name>
<dbReference type="EMBL" id="CM047741">
    <property type="protein sequence ID" value="KAJ0037688.1"/>
    <property type="molecule type" value="Genomic_DNA"/>
</dbReference>
<evidence type="ECO:0000313" key="2">
    <source>
        <dbReference type="Proteomes" id="UP001163603"/>
    </source>
</evidence>
<comment type="caution">
    <text evidence="1">The sequence shown here is derived from an EMBL/GenBank/DDBJ whole genome shotgun (WGS) entry which is preliminary data.</text>
</comment>
<proteinExistence type="predicted"/>
<organism evidence="1 2">
    <name type="scientific">Pistacia integerrima</name>
    <dbReference type="NCBI Taxonomy" id="434235"/>
    <lineage>
        <taxon>Eukaryota</taxon>
        <taxon>Viridiplantae</taxon>
        <taxon>Streptophyta</taxon>
        <taxon>Embryophyta</taxon>
        <taxon>Tracheophyta</taxon>
        <taxon>Spermatophyta</taxon>
        <taxon>Magnoliopsida</taxon>
        <taxon>eudicotyledons</taxon>
        <taxon>Gunneridae</taxon>
        <taxon>Pentapetalae</taxon>
        <taxon>rosids</taxon>
        <taxon>malvids</taxon>
        <taxon>Sapindales</taxon>
        <taxon>Anacardiaceae</taxon>
        <taxon>Pistacia</taxon>
    </lineage>
</organism>